<dbReference type="InterPro" id="IPR016163">
    <property type="entry name" value="Ald_DH_C"/>
</dbReference>
<dbReference type="FunFam" id="3.40.605.10:FF:000007">
    <property type="entry name" value="NAD/NADP-dependent betaine aldehyde dehydrogenase"/>
    <property type="match status" value="1"/>
</dbReference>
<dbReference type="OrthoDB" id="20170at2"/>
<dbReference type="SUPFAM" id="SSF53720">
    <property type="entry name" value="ALDH-like"/>
    <property type="match status" value="1"/>
</dbReference>
<reference evidence="5 6" key="1">
    <citation type="submission" date="2019-02" db="EMBL/GenBank/DDBJ databases">
        <title>Paenibacillus sp. nov., isolated from surface-sterilized tissue of Thalictrum simplex L.</title>
        <authorList>
            <person name="Tuo L."/>
        </authorList>
    </citation>
    <scope>NUCLEOTIDE SEQUENCE [LARGE SCALE GENOMIC DNA]</scope>
    <source>
        <strain evidence="5 6">N2SHLJ1</strain>
    </source>
</reference>
<dbReference type="PANTHER" id="PTHR43720:SF2">
    <property type="entry name" value="2-AMINOMUCONIC SEMIALDEHYDE DEHYDROGENASE"/>
    <property type="match status" value="1"/>
</dbReference>
<dbReference type="Proteomes" id="UP000293142">
    <property type="component" value="Unassembled WGS sequence"/>
</dbReference>
<dbReference type="Gene3D" id="3.40.309.10">
    <property type="entry name" value="Aldehyde Dehydrogenase, Chain A, domain 2"/>
    <property type="match status" value="1"/>
</dbReference>
<dbReference type="InterPro" id="IPR016160">
    <property type="entry name" value="Ald_DH_CS_CYS"/>
</dbReference>
<dbReference type="EMBL" id="SIRE01000007">
    <property type="protein sequence ID" value="TBL79370.1"/>
    <property type="molecule type" value="Genomic_DNA"/>
</dbReference>
<comment type="similarity">
    <text evidence="1">Belongs to the aldehyde dehydrogenase family.</text>
</comment>
<comment type="caution">
    <text evidence="5">The sequence shown here is derived from an EMBL/GenBank/DDBJ whole genome shotgun (WGS) entry which is preliminary data.</text>
</comment>
<dbReference type="RefSeq" id="WP_131013315.1">
    <property type="nucleotide sequence ID" value="NZ_SIRE01000007.1"/>
</dbReference>
<dbReference type="CDD" id="cd07093">
    <property type="entry name" value="ALDH_F8_HMSADH"/>
    <property type="match status" value="1"/>
</dbReference>
<feature type="domain" description="Aldehyde dehydrogenase" evidence="4">
    <location>
        <begin position="24"/>
        <end position="481"/>
    </location>
</feature>
<proteinExistence type="inferred from homology"/>
<evidence type="ECO:0000259" key="4">
    <source>
        <dbReference type="Pfam" id="PF00171"/>
    </source>
</evidence>
<dbReference type="PANTHER" id="PTHR43720">
    <property type="entry name" value="2-AMINOMUCONIC SEMIALDEHYDE DEHYDROGENASE"/>
    <property type="match status" value="1"/>
</dbReference>
<dbReference type="Gene3D" id="3.40.605.10">
    <property type="entry name" value="Aldehyde Dehydrogenase, Chain A, domain 1"/>
    <property type="match status" value="1"/>
</dbReference>
<keyword evidence="3" id="KW-0520">NAD</keyword>
<evidence type="ECO:0000313" key="5">
    <source>
        <dbReference type="EMBL" id="TBL79370.1"/>
    </source>
</evidence>
<evidence type="ECO:0000256" key="3">
    <source>
        <dbReference type="ARBA" id="ARBA00023027"/>
    </source>
</evidence>
<organism evidence="5 6">
    <name type="scientific">Paenibacillus thalictri</name>
    <dbReference type="NCBI Taxonomy" id="2527873"/>
    <lineage>
        <taxon>Bacteria</taxon>
        <taxon>Bacillati</taxon>
        <taxon>Bacillota</taxon>
        <taxon>Bacilli</taxon>
        <taxon>Bacillales</taxon>
        <taxon>Paenibacillaceae</taxon>
        <taxon>Paenibacillus</taxon>
    </lineage>
</organism>
<evidence type="ECO:0000256" key="2">
    <source>
        <dbReference type="ARBA" id="ARBA00023002"/>
    </source>
</evidence>
<gene>
    <name evidence="5" type="ORF">EYB31_10660</name>
</gene>
<dbReference type="GO" id="GO:0016620">
    <property type="term" value="F:oxidoreductase activity, acting on the aldehyde or oxo group of donors, NAD or NADP as acceptor"/>
    <property type="evidence" value="ECO:0007669"/>
    <property type="project" value="InterPro"/>
</dbReference>
<evidence type="ECO:0000256" key="1">
    <source>
        <dbReference type="ARBA" id="ARBA00009986"/>
    </source>
</evidence>
<dbReference type="PROSITE" id="PS00070">
    <property type="entry name" value="ALDEHYDE_DEHYDR_CYS"/>
    <property type="match status" value="1"/>
</dbReference>
<dbReference type="InterPro" id="IPR016162">
    <property type="entry name" value="Ald_DH_N"/>
</dbReference>
<keyword evidence="2" id="KW-0560">Oxidoreductase</keyword>
<protein>
    <submittedName>
        <fullName evidence="5">Aldehyde dehydrogenase</fullName>
    </submittedName>
</protein>
<evidence type="ECO:0000313" key="6">
    <source>
        <dbReference type="Proteomes" id="UP000293142"/>
    </source>
</evidence>
<dbReference type="FunFam" id="3.40.309.10:FF:000012">
    <property type="entry name" value="Betaine aldehyde dehydrogenase"/>
    <property type="match status" value="1"/>
</dbReference>
<dbReference type="InterPro" id="IPR016161">
    <property type="entry name" value="Ald_DH/histidinol_DH"/>
</dbReference>
<name>A0A4Q9DU33_9BACL</name>
<dbReference type="InterPro" id="IPR015590">
    <property type="entry name" value="Aldehyde_DH_dom"/>
</dbReference>
<dbReference type="Pfam" id="PF00171">
    <property type="entry name" value="Aldedh"/>
    <property type="match status" value="1"/>
</dbReference>
<dbReference type="AlphaFoldDB" id="A0A4Q9DU33"/>
<keyword evidence="6" id="KW-1185">Reference proteome</keyword>
<sequence>MQQTNVKPIDCLHFIDGKFVPSFDGKTFDNINPATEEKLGTVAEGGAAEIDLAVQAAKRALNGPWKKMSANERIAVLRKVGDLILARKDELAALESLDTGKPIWLSGSIDIPRSAYNFHFFSDYIRTITNEATQMDDVALNYAIRRPVGVIGLINPWNLPLLLLTWKLAPALAAGNTVVMKPAELTPMTATALAEICRDAGMPDGVVNLVHGFGPNSAGAALTEHPDVNAISFTGETTTGKIIMTTAAKTLKRLSYELGGKNPNIIFADSNLDEVIETTMKSSFINQGEVCLCGSRIYVERSAYEAFLEKFVAKTKELVVGDPFEPKTKVGALISDEHYERVTGYIKLAIEEGGTILHGGKRPEGLDKGYYLEPTIITGLDRNCRVVQEEIFGPVVTVIPFDTEEDVLDQVNDTHYGLSASVWTNDLRRAHRVAGQIEAGIVWVNTWFLRDLRTPFGGMKQSGIGREGGMHSFEFYSELTNICIKL</sequence>
<accession>A0A4Q9DU33</accession>